<dbReference type="InterPro" id="IPR050833">
    <property type="entry name" value="Poly_Biosynth_Transport"/>
</dbReference>
<dbReference type="PANTHER" id="PTHR30250:SF24">
    <property type="entry name" value="STAGE V SPORULATION PROTEIN B"/>
    <property type="match status" value="1"/>
</dbReference>
<dbReference type="InterPro" id="IPR002797">
    <property type="entry name" value="Polysacc_synth"/>
</dbReference>
<feature type="transmembrane region" description="Helical" evidence="6">
    <location>
        <begin position="410"/>
        <end position="431"/>
    </location>
</feature>
<keyword evidence="8" id="KW-1185">Reference proteome</keyword>
<keyword evidence="3 6" id="KW-0812">Transmembrane</keyword>
<sequence length="515" mass="57348">MKKQNVVQGTFILVIAGLITKVLGMINRVMVTRLLGEDGIGIYMLIGPTLMLLTTFASIGLPIAIPTLISRANERQKKVLSVSLIIAMASSLLISILLFFIAEPLAVYLLKDERTYLPLISIGPLLFFVSLSTIFKAYFQGEQNMFPSAISTLVEQVIRMVFSVLFISWLLPHGIVFGIVGTIWASIAGEFSSILILIFLFFKNIKHNHQGANLRPIHLSPQNFKDVLAISLPATGSRLIGSFSHFLEPIVVVQCLFKIGYNSAQSAKLYGAVSGFALPMVLMPSFISNAITQAIVPPISQAFANKRYDRIYSHLNNAFLISFLPSGIYTVLLMLFPTELMNLLYGSSTGANYLILMAPVFLLLYFQAPLTSTLQAIDEANQAMNTTFISSVIKIIMMIILLQIPNLNIYGLVISVLFNVIFVTGWHFLLVRKHIGYRMNLRSVFNATLIIGITFMLGSYLKLAYTFHTNQFLNMIIICFIVGISYLFLLFVCGLFPTQVSDGKRIKRQANYNTK</sequence>
<proteinExistence type="predicted"/>
<reference evidence="7" key="1">
    <citation type="journal article" date="2024" name="Int. J. Syst. Evol. Microbiol.">
        <title>Turicibacter faecis sp. nov., isolated from faeces of heart failure mouse model.</title>
        <authorList>
            <person name="Imamura Y."/>
            <person name="Motooka D."/>
            <person name="Nakajima Y."/>
            <person name="Ito S."/>
            <person name="Kitakaze M."/>
            <person name="Iida T."/>
            <person name="Nakamura S."/>
        </authorList>
    </citation>
    <scope>NUCLEOTIDE SEQUENCE</scope>
    <source>
        <strain evidence="7">TC023</strain>
    </source>
</reference>
<dbReference type="NCBIfam" id="TIGR02900">
    <property type="entry name" value="spore_V_B"/>
    <property type="match status" value="1"/>
</dbReference>
<dbReference type="RefSeq" id="WP_262953524.1">
    <property type="nucleotide sequence ID" value="NZ_AP028127.1"/>
</dbReference>
<feature type="transmembrane region" description="Helical" evidence="6">
    <location>
        <begin position="443"/>
        <end position="461"/>
    </location>
</feature>
<evidence type="ECO:0000313" key="7">
    <source>
        <dbReference type="EMBL" id="BEH91387.1"/>
    </source>
</evidence>
<dbReference type="InterPro" id="IPR014249">
    <property type="entry name" value="Spore_V_B"/>
</dbReference>
<feature type="transmembrane region" description="Helical" evidence="6">
    <location>
        <begin position="387"/>
        <end position="404"/>
    </location>
</feature>
<evidence type="ECO:0000256" key="3">
    <source>
        <dbReference type="ARBA" id="ARBA00022692"/>
    </source>
</evidence>
<dbReference type="PANTHER" id="PTHR30250">
    <property type="entry name" value="PST FAMILY PREDICTED COLANIC ACID TRANSPORTER"/>
    <property type="match status" value="1"/>
</dbReference>
<feature type="transmembrane region" description="Helical" evidence="6">
    <location>
        <begin position="473"/>
        <end position="498"/>
    </location>
</feature>
<keyword evidence="4 6" id="KW-1133">Transmembrane helix</keyword>
<feature type="transmembrane region" description="Helical" evidence="6">
    <location>
        <begin position="40"/>
        <end position="67"/>
    </location>
</feature>
<evidence type="ECO:0000313" key="8">
    <source>
        <dbReference type="Proteomes" id="UP001432099"/>
    </source>
</evidence>
<keyword evidence="2" id="KW-1003">Cell membrane</keyword>
<dbReference type="PIRSF" id="PIRSF038958">
    <property type="entry name" value="PG_synth_SpoVB"/>
    <property type="match status" value="1"/>
</dbReference>
<name>A0ABM8IJG2_9FIRM</name>
<protein>
    <submittedName>
        <fullName evidence="7">Stage V sporulation protein B</fullName>
    </submittedName>
</protein>
<feature type="transmembrane region" description="Helical" evidence="6">
    <location>
        <begin position="160"/>
        <end position="177"/>
    </location>
</feature>
<organism evidence="7 8">
    <name type="scientific">Turicibacter faecis</name>
    <dbReference type="NCBI Taxonomy" id="2963365"/>
    <lineage>
        <taxon>Bacteria</taxon>
        <taxon>Bacillati</taxon>
        <taxon>Bacillota</taxon>
        <taxon>Erysipelotrichia</taxon>
        <taxon>Erysipelotrichales</taxon>
        <taxon>Turicibacteraceae</taxon>
        <taxon>Turicibacter</taxon>
    </lineage>
</organism>
<feature type="transmembrane region" description="Helical" evidence="6">
    <location>
        <begin position="343"/>
        <end position="366"/>
    </location>
</feature>
<comment type="subcellular location">
    <subcellularLocation>
        <location evidence="1">Cell membrane</location>
        <topology evidence="1">Multi-pass membrane protein</topology>
    </subcellularLocation>
</comment>
<dbReference type="Proteomes" id="UP001432099">
    <property type="component" value="Chromosome"/>
</dbReference>
<evidence type="ECO:0000256" key="2">
    <source>
        <dbReference type="ARBA" id="ARBA00022475"/>
    </source>
</evidence>
<evidence type="ECO:0000256" key="4">
    <source>
        <dbReference type="ARBA" id="ARBA00022989"/>
    </source>
</evidence>
<evidence type="ECO:0000256" key="5">
    <source>
        <dbReference type="ARBA" id="ARBA00023136"/>
    </source>
</evidence>
<gene>
    <name evidence="7" type="ORF">T23_14890</name>
</gene>
<accession>A0ABM8IJG2</accession>
<feature type="transmembrane region" description="Helical" evidence="6">
    <location>
        <begin position="116"/>
        <end position="139"/>
    </location>
</feature>
<evidence type="ECO:0000256" key="6">
    <source>
        <dbReference type="SAM" id="Phobius"/>
    </source>
</evidence>
<keyword evidence="5 6" id="KW-0472">Membrane</keyword>
<feature type="transmembrane region" description="Helical" evidence="6">
    <location>
        <begin position="79"/>
        <end position="101"/>
    </location>
</feature>
<evidence type="ECO:0000256" key="1">
    <source>
        <dbReference type="ARBA" id="ARBA00004651"/>
    </source>
</evidence>
<dbReference type="EMBL" id="AP028127">
    <property type="protein sequence ID" value="BEH91387.1"/>
    <property type="molecule type" value="Genomic_DNA"/>
</dbReference>
<feature type="transmembrane region" description="Helical" evidence="6">
    <location>
        <begin position="183"/>
        <end position="202"/>
    </location>
</feature>
<dbReference type="Pfam" id="PF01943">
    <property type="entry name" value="Polysacc_synt"/>
    <property type="match status" value="1"/>
</dbReference>
<dbReference type="CDD" id="cd13124">
    <property type="entry name" value="MATE_SpoVB_like"/>
    <property type="match status" value="1"/>
</dbReference>
<dbReference type="InterPro" id="IPR024923">
    <property type="entry name" value="PG_synth_SpoVB"/>
</dbReference>
<feature type="transmembrane region" description="Helical" evidence="6">
    <location>
        <begin position="315"/>
        <end position="337"/>
    </location>
</feature>